<dbReference type="AlphaFoldDB" id="A0A5N6QNY2"/>
<protein>
    <submittedName>
        <fullName evidence="2">Uncharacterized protein</fullName>
    </submittedName>
</protein>
<sequence length="72" mass="7915">MREQEERDIEIHTGSGCDIGGDSDCKVGGAAKSGGEWQRVKIREGERPESGNEQRAERESGGRRVGERVSEQ</sequence>
<feature type="compositionally biased region" description="Basic and acidic residues" evidence="1">
    <location>
        <begin position="1"/>
        <end position="11"/>
    </location>
</feature>
<feature type="region of interest" description="Disordered" evidence="1">
    <location>
        <begin position="1"/>
        <end position="72"/>
    </location>
</feature>
<dbReference type="EMBL" id="CM017322">
    <property type="protein sequence ID" value="KAE8007903.1"/>
    <property type="molecule type" value="Genomic_DNA"/>
</dbReference>
<evidence type="ECO:0000313" key="2">
    <source>
        <dbReference type="EMBL" id="KAE8007903.1"/>
    </source>
</evidence>
<evidence type="ECO:0000313" key="3">
    <source>
        <dbReference type="Proteomes" id="UP000327013"/>
    </source>
</evidence>
<dbReference type="Proteomes" id="UP000327013">
    <property type="component" value="Chromosome 2"/>
</dbReference>
<evidence type="ECO:0000256" key="1">
    <source>
        <dbReference type="SAM" id="MobiDB-lite"/>
    </source>
</evidence>
<proteinExistence type="predicted"/>
<keyword evidence="3" id="KW-1185">Reference proteome</keyword>
<gene>
    <name evidence="2" type="ORF">FH972_004460</name>
</gene>
<name>A0A5N6QNY2_9ROSI</name>
<accession>A0A5N6QNY2</accession>
<reference evidence="2 3" key="1">
    <citation type="submission" date="2019-06" db="EMBL/GenBank/DDBJ databases">
        <title>A chromosomal-level reference genome of Carpinus fangiana (Coryloideae, Betulaceae).</title>
        <authorList>
            <person name="Yang X."/>
            <person name="Wang Z."/>
            <person name="Zhang L."/>
            <person name="Hao G."/>
            <person name="Liu J."/>
            <person name="Yang Y."/>
        </authorList>
    </citation>
    <scope>NUCLEOTIDE SEQUENCE [LARGE SCALE GENOMIC DNA]</scope>
    <source>
        <strain evidence="2">Cfa_2016G</strain>
        <tissue evidence="2">Leaf</tissue>
    </source>
</reference>
<feature type="compositionally biased region" description="Basic and acidic residues" evidence="1">
    <location>
        <begin position="38"/>
        <end position="72"/>
    </location>
</feature>
<organism evidence="2 3">
    <name type="scientific">Carpinus fangiana</name>
    <dbReference type="NCBI Taxonomy" id="176857"/>
    <lineage>
        <taxon>Eukaryota</taxon>
        <taxon>Viridiplantae</taxon>
        <taxon>Streptophyta</taxon>
        <taxon>Embryophyta</taxon>
        <taxon>Tracheophyta</taxon>
        <taxon>Spermatophyta</taxon>
        <taxon>Magnoliopsida</taxon>
        <taxon>eudicotyledons</taxon>
        <taxon>Gunneridae</taxon>
        <taxon>Pentapetalae</taxon>
        <taxon>rosids</taxon>
        <taxon>fabids</taxon>
        <taxon>Fagales</taxon>
        <taxon>Betulaceae</taxon>
        <taxon>Carpinus</taxon>
    </lineage>
</organism>